<evidence type="ECO:0000256" key="1">
    <source>
        <dbReference type="ARBA" id="ARBA00005771"/>
    </source>
</evidence>
<dbReference type="Proteomes" id="UP000694865">
    <property type="component" value="Unplaced"/>
</dbReference>
<organism evidence="4 5">
    <name type="scientific">Saccoglossus kowalevskii</name>
    <name type="common">Acorn worm</name>
    <dbReference type="NCBI Taxonomy" id="10224"/>
    <lineage>
        <taxon>Eukaryota</taxon>
        <taxon>Metazoa</taxon>
        <taxon>Hemichordata</taxon>
        <taxon>Enteropneusta</taxon>
        <taxon>Harrimaniidae</taxon>
        <taxon>Saccoglossus</taxon>
    </lineage>
</organism>
<name>A0ABM0MYM5_SACKO</name>
<evidence type="ECO:0000256" key="2">
    <source>
        <dbReference type="ARBA" id="ARBA00022679"/>
    </source>
</evidence>
<feature type="domain" description="Sulfotransferase" evidence="3">
    <location>
        <begin position="197"/>
        <end position="239"/>
    </location>
</feature>
<dbReference type="Pfam" id="PF00685">
    <property type="entry name" value="Sulfotransfer_1"/>
    <property type="match status" value="2"/>
</dbReference>
<sequence length="248" mass="29270">MAHTNWPVFEHDGCYFADSVHDMDAVKERRIDRWDIRDDDIIIQTFPKSGTLWMLHAVSQMYDNLNWKLKPVDRVARPGVWFEKTDSVPGLYGSMVRAVKSTFHEMQSPRLMICHVPAQFFHTSWRNGNRKCKIIHVTRNPKDVCVSSFKFFKTLQFVKMHLTWEEWVKAFVEGQVLFGPWLDAMRASHADVQKMAVRDEGTWHENTKYLRKGEVGDWKNHFTVAQNEYFDKNITAEAKKRGLKLQYE</sequence>
<keyword evidence="2" id="KW-0808">Transferase</keyword>
<dbReference type="PANTHER" id="PTHR11783">
    <property type="entry name" value="SULFOTRANSFERASE SULT"/>
    <property type="match status" value="1"/>
</dbReference>
<reference evidence="5" key="1">
    <citation type="submission" date="2025-08" db="UniProtKB">
        <authorList>
            <consortium name="RefSeq"/>
        </authorList>
    </citation>
    <scope>IDENTIFICATION</scope>
    <source>
        <tissue evidence="5">Testes</tissue>
    </source>
</reference>
<dbReference type="Gene3D" id="3.40.50.300">
    <property type="entry name" value="P-loop containing nucleotide triphosphate hydrolases"/>
    <property type="match status" value="2"/>
</dbReference>
<proteinExistence type="inferred from homology"/>
<evidence type="ECO:0000313" key="5">
    <source>
        <dbReference type="RefSeq" id="XP_006825116.1"/>
    </source>
</evidence>
<protein>
    <submittedName>
        <fullName evidence="5">Sulfotransferase 1 family member D1-like</fullName>
    </submittedName>
</protein>
<evidence type="ECO:0000313" key="4">
    <source>
        <dbReference type="Proteomes" id="UP000694865"/>
    </source>
</evidence>
<evidence type="ECO:0000259" key="3">
    <source>
        <dbReference type="Pfam" id="PF00685"/>
    </source>
</evidence>
<keyword evidence="4" id="KW-1185">Reference proteome</keyword>
<comment type="similarity">
    <text evidence="1">Belongs to the sulfotransferase 1 family.</text>
</comment>
<dbReference type="InterPro" id="IPR000863">
    <property type="entry name" value="Sulfotransferase_dom"/>
</dbReference>
<accession>A0ABM0MYM5</accession>
<dbReference type="RefSeq" id="XP_006825116.1">
    <property type="nucleotide sequence ID" value="XM_006825053.1"/>
</dbReference>
<dbReference type="GeneID" id="100371342"/>
<gene>
    <name evidence="5" type="primary">LOC100371342</name>
</gene>
<dbReference type="SUPFAM" id="SSF52540">
    <property type="entry name" value="P-loop containing nucleoside triphosphate hydrolases"/>
    <property type="match status" value="1"/>
</dbReference>
<feature type="domain" description="Sulfotransferase" evidence="3">
    <location>
        <begin position="38"/>
        <end position="185"/>
    </location>
</feature>
<dbReference type="InterPro" id="IPR027417">
    <property type="entry name" value="P-loop_NTPase"/>
</dbReference>